<gene>
    <name evidence="8" type="ORF">VaNZ11_004742</name>
</gene>
<dbReference type="SUPFAM" id="SSF53335">
    <property type="entry name" value="S-adenosyl-L-methionine-dependent methyltransferases"/>
    <property type="match status" value="1"/>
</dbReference>
<feature type="region of interest" description="Disordered" evidence="6">
    <location>
        <begin position="433"/>
        <end position="458"/>
    </location>
</feature>
<dbReference type="EMBL" id="BSDZ01000011">
    <property type="protein sequence ID" value="GLI62172.1"/>
    <property type="molecule type" value="Genomic_DNA"/>
</dbReference>
<dbReference type="EC" id="2.1.1.360" evidence="1"/>
<keyword evidence="9" id="KW-1185">Reference proteome</keyword>
<evidence type="ECO:0000256" key="2">
    <source>
        <dbReference type="ARBA" id="ARBA00020987"/>
    </source>
</evidence>
<dbReference type="InterPro" id="IPR029063">
    <property type="entry name" value="SAM-dependent_MTases_sf"/>
</dbReference>
<evidence type="ECO:0000256" key="3">
    <source>
        <dbReference type="ARBA" id="ARBA00022853"/>
    </source>
</evidence>
<name>A0ABQ5RX56_9CHLO</name>
<feature type="compositionally biased region" description="Basic and acidic residues" evidence="6">
    <location>
        <begin position="449"/>
        <end position="458"/>
    </location>
</feature>
<dbReference type="InterPro" id="IPR030445">
    <property type="entry name" value="H3-K79_meTrfase"/>
</dbReference>
<feature type="domain" description="DOT1" evidence="7">
    <location>
        <begin position="171"/>
        <end position="229"/>
    </location>
</feature>
<keyword evidence="3" id="KW-0156">Chromatin regulator</keyword>
<evidence type="ECO:0000313" key="9">
    <source>
        <dbReference type="Proteomes" id="UP001165090"/>
    </source>
</evidence>
<dbReference type="InterPro" id="IPR025789">
    <property type="entry name" value="DOT1_dom"/>
</dbReference>
<comment type="caution">
    <text evidence="8">The sequence shown here is derived from an EMBL/GenBank/DDBJ whole genome shotgun (WGS) entry which is preliminary data.</text>
</comment>
<reference evidence="8 9" key="1">
    <citation type="journal article" date="2023" name="IScience">
        <title>Expanded male sex-determining region conserved during the evolution of homothallism in the green alga Volvox.</title>
        <authorList>
            <person name="Yamamoto K."/>
            <person name="Matsuzaki R."/>
            <person name="Mahakham W."/>
            <person name="Heman W."/>
            <person name="Sekimoto H."/>
            <person name="Kawachi M."/>
            <person name="Minakuchi Y."/>
            <person name="Toyoda A."/>
            <person name="Nozaki H."/>
        </authorList>
    </citation>
    <scope>NUCLEOTIDE SEQUENCE [LARGE SCALE GENOMIC DNA]</scope>
    <source>
        <strain evidence="8 9">NIES-4468</strain>
    </source>
</reference>
<evidence type="ECO:0000259" key="7">
    <source>
        <dbReference type="Pfam" id="PF08123"/>
    </source>
</evidence>
<evidence type="ECO:0000256" key="4">
    <source>
        <dbReference type="ARBA" id="ARBA00029821"/>
    </source>
</evidence>
<evidence type="ECO:0000256" key="5">
    <source>
        <dbReference type="ARBA" id="ARBA00047770"/>
    </source>
</evidence>
<evidence type="ECO:0000256" key="1">
    <source>
        <dbReference type="ARBA" id="ARBA00012190"/>
    </source>
</evidence>
<feature type="non-terminal residue" evidence="8">
    <location>
        <position position="458"/>
    </location>
</feature>
<proteinExistence type="predicted"/>
<dbReference type="Gene3D" id="3.40.50.150">
    <property type="entry name" value="Vaccinia Virus protein VP39"/>
    <property type="match status" value="1"/>
</dbReference>
<accession>A0ABQ5RX56</accession>
<evidence type="ECO:0000256" key="6">
    <source>
        <dbReference type="SAM" id="MobiDB-lite"/>
    </source>
</evidence>
<dbReference type="PANTHER" id="PTHR21451:SF19">
    <property type="entry name" value="ACTIVATED IN BLOCKED UNFOLDED PROTEIN RESPONSE"/>
    <property type="match status" value="1"/>
</dbReference>
<protein>
    <recommendedName>
        <fullName evidence="2">Histone-lysine N-methyltransferase, H3 lysine-79 specific</fullName>
        <ecNumber evidence="1">2.1.1.360</ecNumber>
    </recommendedName>
    <alternativeName>
        <fullName evidence="4">Histone H3-K79 methyltransferase</fullName>
    </alternativeName>
</protein>
<dbReference type="Proteomes" id="UP001165090">
    <property type="component" value="Unassembled WGS sequence"/>
</dbReference>
<dbReference type="Pfam" id="PF08123">
    <property type="entry name" value="DOT1"/>
    <property type="match status" value="1"/>
</dbReference>
<evidence type="ECO:0000313" key="8">
    <source>
        <dbReference type="EMBL" id="GLI62172.1"/>
    </source>
</evidence>
<organism evidence="8 9">
    <name type="scientific">Volvox africanus</name>
    <dbReference type="NCBI Taxonomy" id="51714"/>
    <lineage>
        <taxon>Eukaryota</taxon>
        <taxon>Viridiplantae</taxon>
        <taxon>Chlorophyta</taxon>
        <taxon>core chlorophytes</taxon>
        <taxon>Chlorophyceae</taxon>
        <taxon>CS clade</taxon>
        <taxon>Chlamydomonadales</taxon>
        <taxon>Volvocaceae</taxon>
        <taxon>Volvox</taxon>
    </lineage>
</organism>
<comment type="catalytic activity">
    <reaction evidence="5">
        <text>L-lysyl(79)-[histone H3] + 3 S-adenosyl-L-methionine = N(6),N(6),N(6)-trimethyl-L-lysyl(79)-[histone H3] + 3 S-adenosyl-L-homocysteine + 3 H(+)</text>
        <dbReference type="Rhea" id="RHEA:60328"/>
        <dbReference type="Rhea" id="RHEA-COMP:15549"/>
        <dbReference type="Rhea" id="RHEA-COMP:15552"/>
        <dbReference type="ChEBI" id="CHEBI:15378"/>
        <dbReference type="ChEBI" id="CHEBI:29969"/>
        <dbReference type="ChEBI" id="CHEBI:57856"/>
        <dbReference type="ChEBI" id="CHEBI:59789"/>
        <dbReference type="ChEBI" id="CHEBI:61961"/>
        <dbReference type="EC" id="2.1.1.360"/>
    </reaction>
</comment>
<sequence length="458" mass="49550">MCGFGNPPLYIRSIHIYGFPCPGIFKVMTMFAKRHIIHSYREYIANCSRGFSTCYGVGQRRRVVSVAAASPTLVVETASDIESHHHAKAHRRSIFLSQQECVDLLNRITDSCQTNRPGKAVAAYYAYQDGEASLMSRVFDALYNKAEEAFMSKRGYIIPKREVDLVDVTGGSATYGEITVDGMMQLLRNVPLQQDDVLVDLGSGLGRLVLQVACSASLRRCVGIELSASRHEQACWVGTQLAILDATDPWVTTSEDEATFSRIFELRPSDAISGLPANEHQHQDQQQLLQAVRLPKVKVGAEAEAELEVEPIRCSGEGGGERGLLLSPVELRFGDIMTADLGDGSVFFLCSTAFSAAACRTIAERLSRHPPFRLLVTSRALPFPSPLTLLGQFPCGFTWAAAGTAYVYIRSLREAPAGLLAAFLTPTASGWASAPAPSQPSDGGTADGAVDRGEAIGD</sequence>
<dbReference type="PANTHER" id="PTHR21451">
    <property type="entry name" value="HISTONE H3 METHYLTRANSFERASE"/>
    <property type="match status" value="1"/>
</dbReference>